<evidence type="ECO:0000256" key="1">
    <source>
        <dbReference type="ARBA" id="ARBA00022737"/>
    </source>
</evidence>
<reference evidence="3 4" key="1">
    <citation type="submission" date="2019-06" db="EMBL/GenBank/DDBJ databases">
        <title>WGS assembly of Gossypium darwinii.</title>
        <authorList>
            <person name="Chen Z.J."/>
            <person name="Sreedasyam A."/>
            <person name="Ando A."/>
            <person name="Song Q."/>
            <person name="De L."/>
            <person name="Hulse-Kemp A."/>
            <person name="Ding M."/>
            <person name="Ye W."/>
            <person name="Kirkbride R."/>
            <person name="Jenkins J."/>
            <person name="Plott C."/>
            <person name="Lovell J."/>
            <person name="Lin Y.-M."/>
            <person name="Vaughn R."/>
            <person name="Liu B."/>
            <person name="Li W."/>
            <person name="Simpson S."/>
            <person name="Scheffler B."/>
            <person name="Saski C."/>
            <person name="Grover C."/>
            <person name="Hu G."/>
            <person name="Conover J."/>
            <person name="Carlson J."/>
            <person name="Shu S."/>
            <person name="Boston L."/>
            <person name="Williams M."/>
            <person name="Peterson D."/>
            <person name="Mcgee K."/>
            <person name="Jones D."/>
            <person name="Wendel J."/>
            <person name="Stelly D."/>
            <person name="Grimwood J."/>
            <person name="Schmutz J."/>
        </authorList>
    </citation>
    <scope>NUCLEOTIDE SEQUENCE [LARGE SCALE GENOMIC DNA]</scope>
    <source>
        <strain evidence="3">1808015.09</strain>
    </source>
</reference>
<organism evidence="3 4">
    <name type="scientific">Gossypium darwinii</name>
    <name type="common">Darwin's cotton</name>
    <name type="synonym">Gossypium barbadense var. darwinii</name>
    <dbReference type="NCBI Taxonomy" id="34276"/>
    <lineage>
        <taxon>Eukaryota</taxon>
        <taxon>Viridiplantae</taxon>
        <taxon>Streptophyta</taxon>
        <taxon>Embryophyta</taxon>
        <taxon>Tracheophyta</taxon>
        <taxon>Spermatophyta</taxon>
        <taxon>Magnoliopsida</taxon>
        <taxon>eudicotyledons</taxon>
        <taxon>Gunneridae</taxon>
        <taxon>Pentapetalae</taxon>
        <taxon>rosids</taxon>
        <taxon>malvids</taxon>
        <taxon>Malvales</taxon>
        <taxon>Malvaceae</taxon>
        <taxon>Malvoideae</taxon>
        <taxon>Gossypium</taxon>
    </lineage>
</organism>
<evidence type="ECO:0008006" key="5">
    <source>
        <dbReference type="Google" id="ProtNLM"/>
    </source>
</evidence>
<name>A0A5D2HQ27_GOSDA</name>
<dbReference type="Proteomes" id="UP000323506">
    <property type="component" value="Chromosome A01"/>
</dbReference>
<keyword evidence="1" id="KW-0677">Repeat</keyword>
<dbReference type="GO" id="GO:0016560">
    <property type="term" value="P:protein import into peroxisome matrix, docking"/>
    <property type="evidence" value="ECO:0007669"/>
    <property type="project" value="TreeGrafter"/>
</dbReference>
<dbReference type="EMBL" id="CM017688">
    <property type="protein sequence ID" value="TYH31789.1"/>
    <property type="molecule type" value="Genomic_DNA"/>
</dbReference>
<dbReference type="GO" id="GO:0005778">
    <property type="term" value="C:peroxisomal membrane"/>
    <property type="evidence" value="ECO:0007669"/>
    <property type="project" value="TreeGrafter"/>
</dbReference>
<sequence length="165" mass="19284">MKLCLLYSKPILLTLLPRYSLFVCYMKSIKERLLHGTLIFLHLPRSYSILAAFGELETQALQVDYAIWATQKAVTKAKYEWEQAFTLMKELKLKPPLLTFRAWIWANRTTADLKYLYGWLRHHPKYGTLAPPELANSLYYAYALDLKPNYVRAWANMGISYANQV</sequence>
<dbReference type="SUPFAM" id="SSF48452">
    <property type="entry name" value="TPR-like"/>
    <property type="match status" value="1"/>
</dbReference>
<keyword evidence="4" id="KW-1185">Reference proteome</keyword>
<accession>A0A5D2HQ27</accession>
<dbReference type="PANTHER" id="PTHR10130:SF0">
    <property type="entry name" value="GH08708P"/>
    <property type="match status" value="1"/>
</dbReference>
<dbReference type="InterPro" id="IPR011990">
    <property type="entry name" value="TPR-like_helical_dom_sf"/>
</dbReference>
<protein>
    <recommendedName>
        <fullName evidence="5">Protein SET DOMAIN GROUP 40-like</fullName>
    </recommendedName>
</protein>
<dbReference type="PANTHER" id="PTHR10130">
    <property type="entry name" value="PEROXISOMAL TARGETING SIGNAL 1 RECEPTOR PEX5"/>
    <property type="match status" value="1"/>
</dbReference>
<proteinExistence type="predicted"/>
<evidence type="ECO:0000313" key="4">
    <source>
        <dbReference type="Proteomes" id="UP000323506"/>
    </source>
</evidence>
<dbReference type="InterPro" id="IPR024111">
    <property type="entry name" value="PEX5/PEX5L"/>
</dbReference>
<evidence type="ECO:0000256" key="2">
    <source>
        <dbReference type="ARBA" id="ARBA00022803"/>
    </source>
</evidence>
<dbReference type="GO" id="GO:0005052">
    <property type="term" value="F:peroxisome matrix targeting signal-1 binding"/>
    <property type="evidence" value="ECO:0007669"/>
    <property type="project" value="TreeGrafter"/>
</dbReference>
<evidence type="ECO:0000313" key="3">
    <source>
        <dbReference type="EMBL" id="TYH31789.1"/>
    </source>
</evidence>
<dbReference type="GO" id="GO:0005829">
    <property type="term" value="C:cytosol"/>
    <property type="evidence" value="ECO:0007669"/>
    <property type="project" value="TreeGrafter"/>
</dbReference>
<dbReference type="AlphaFoldDB" id="A0A5D2HQ27"/>
<gene>
    <name evidence="3" type="ORF">ES288_A01G200100v1</name>
</gene>
<keyword evidence="2" id="KW-0802">TPR repeat</keyword>